<sequence length="306" mass="34451">MIKSETQGFIELIKIASIYLVFTSLYACSVLYLEERYGDALYSVPGQIGSVFGLAVAFFLGFRMNSAYDRWWEARKIFGELTNNTRSFVGKCGIYVPSIDSKRDATVACKQLVDLAIAYVRQLKSEMHEVQHPELDEHTKKLFGDNRVDVQNKLTNEILLALAVKVEQTFQSSNAIEKYDLMQHVGRFFDIQGKAERINNTPFLHIYGAFTRIIVISYVILMPFFIGDIDPGGEDSMLELLAIPILVLISTAFLTINRLANLLGEPLSEHRTSVAIDVICQTIVQDSEQFKVKFQPKSESAANEVG</sequence>
<dbReference type="Proteomes" id="UP001500840">
    <property type="component" value="Unassembled WGS sequence"/>
</dbReference>
<evidence type="ECO:0000256" key="8">
    <source>
        <dbReference type="ARBA" id="ARBA00034708"/>
    </source>
</evidence>
<dbReference type="PANTHER" id="PTHR33281">
    <property type="entry name" value="UPF0187 PROTEIN YNEE"/>
    <property type="match status" value="1"/>
</dbReference>
<dbReference type="PROSITE" id="PS51257">
    <property type="entry name" value="PROKAR_LIPOPROTEIN"/>
    <property type="match status" value="1"/>
</dbReference>
<comment type="similarity">
    <text evidence="8">Belongs to the anion channel-forming bestrophin (TC 1.A.46) family.</text>
</comment>
<comment type="caution">
    <text evidence="10">The sequence shown here is derived from an EMBL/GenBank/DDBJ whole genome shotgun (WGS) entry which is preliminary data.</text>
</comment>
<feature type="transmembrane region" description="Helical" evidence="9">
    <location>
        <begin position="12"/>
        <end position="32"/>
    </location>
</feature>
<evidence type="ECO:0000256" key="9">
    <source>
        <dbReference type="SAM" id="Phobius"/>
    </source>
</evidence>
<keyword evidence="4 9" id="KW-0812">Transmembrane</keyword>
<evidence type="ECO:0000256" key="3">
    <source>
        <dbReference type="ARBA" id="ARBA00022475"/>
    </source>
</evidence>
<comment type="subcellular location">
    <subcellularLocation>
        <location evidence="1">Cell membrane</location>
        <topology evidence="1">Multi-pass membrane protein</topology>
    </subcellularLocation>
</comment>
<keyword evidence="11" id="KW-1185">Reference proteome</keyword>
<dbReference type="EMBL" id="BAABGA010000073">
    <property type="protein sequence ID" value="GAA4465199.1"/>
    <property type="molecule type" value="Genomic_DNA"/>
</dbReference>
<feature type="transmembrane region" description="Helical" evidence="9">
    <location>
        <begin position="238"/>
        <end position="256"/>
    </location>
</feature>
<name>A0ABP8NH19_9BACT</name>
<evidence type="ECO:0000256" key="2">
    <source>
        <dbReference type="ARBA" id="ARBA00022448"/>
    </source>
</evidence>
<proteinExistence type="inferred from homology"/>
<keyword evidence="6" id="KW-0406">Ion transport</keyword>
<dbReference type="Pfam" id="PF25539">
    <property type="entry name" value="Bestrophin_2"/>
    <property type="match status" value="1"/>
</dbReference>
<feature type="transmembrane region" description="Helical" evidence="9">
    <location>
        <begin position="204"/>
        <end position="226"/>
    </location>
</feature>
<dbReference type="InterPro" id="IPR044669">
    <property type="entry name" value="YneE/VCCN1/2-like"/>
</dbReference>
<protein>
    <submittedName>
        <fullName evidence="10">Bestrophin family ion channel</fullName>
    </submittedName>
</protein>
<reference evidence="11" key="1">
    <citation type="journal article" date="2019" name="Int. J. Syst. Evol. Microbiol.">
        <title>The Global Catalogue of Microorganisms (GCM) 10K type strain sequencing project: providing services to taxonomists for standard genome sequencing and annotation.</title>
        <authorList>
            <consortium name="The Broad Institute Genomics Platform"/>
            <consortium name="The Broad Institute Genome Sequencing Center for Infectious Disease"/>
            <person name="Wu L."/>
            <person name="Ma J."/>
        </authorList>
    </citation>
    <scope>NUCLEOTIDE SEQUENCE [LARGE SCALE GENOMIC DNA]</scope>
    <source>
        <strain evidence="11">JCM 17759</strain>
    </source>
</reference>
<organism evidence="10 11">
    <name type="scientific">Novipirellula rosea</name>
    <dbReference type="NCBI Taxonomy" id="1031540"/>
    <lineage>
        <taxon>Bacteria</taxon>
        <taxon>Pseudomonadati</taxon>
        <taxon>Planctomycetota</taxon>
        <taxon>Planctomycetia</taxon>
        <taxon>Pirellulales</taxon>
        <taxon>Pirellulaceae</taxon>
        <taxon>Novipirellula</taxon>
    </lineage>
</organism>
<accession>A0ABP8NH19</accession>
<keyword evidence="2" id="KW-0813">Transport</keyword>
<evidence type="ECO:0000313" key="11">
    <source>
        <dbReference type="Proteomes" id="UP001500840"/>
    </source>
</evidence>
<evidence type="ECO:0000256" key="1">
    <source>
        <dbReference type="ARBA" id="ARBA00004651"/>
    </source>
</evidence>
<evidence type="ECO:0000313" key="10">
    <source>
        <dbReference type="EMBL" id="GAA4465199.1"/>
    </source>
</evidence>
<keyword evidence="5 9" id="KW-1133">Transmembrane helix</keyword>
<gene>
    <name evidence="10" type="ORF">GCM10023156_52680</name>
</gene>
<dbReference type="PANTHER" id="PTHR33281:SF19">
    <property type="entry name" value="VOLTAGE-DEPENDENT ANION CHANNEL-FORMING PROTEIN YNEE"/>
    <property type="match status" value="1"/>
</dbReference>
<evidence type="ECO:0000256" key="7">
    <source>
        <dbReference type="ARBA" id="ARBA00023136"/>
    </source>
</evidence>
<keyword evidence="7 9" id="KW-0472">Membrane</keyword>
<keyword evidence="3" id="KW-1003">Cell membrane</keyword>
<evidence type="ECO:0000256" key="6">
    <source>
        <dbReference type="ARBA" id="ARBA00023065"/>
    </source>
</evidence>
<evidence type="ECO:0000256" key="5">
    <source>
        <dbReference type="ARBA" id="ARBA00022989"/>
    </source>
</evidence>
<evidence type="ECO:0000256" key="4">
    <source>
        <dbReference type="ARBA" id="ARBA00022692"/>
    </source>
</evidence>
<feature type="transmembrane region" description="Helical" evidence="9">
    <location>
        <begin position="44"/>
        <end position="62"/>
    </location>
</feature>